<reference evidence="2 3" key="1">
    <citation type="journal article" date="2017" name="BMC Genomics">
        <title>Comparative genomic and phylogenomic analyses of the Bifidobacteriaceae family.</title>
        <authorList>
            <person name="Lugli G.A."/>
            <person name="Milani C."/>
            <person name="Turroni F."/>
            <person name="Duranti S."/>
            <person name="Mancabelli L."/>
            <person name="Mangifesta M."/>
            <person name="Ferrario C."/>
            <person name="Modesto M."/>
            <person name="Mattarelli P."/>
            <person name="Jiri K."/>
            <person name="van Sinderen D."/>
            <person name="Ventura M."/>
        </authorList>
    </citation>
    <scope>NUCLEOTIDE SEQUENCE [LARGE SCALE GENOMIC DNA]</scope>
    <source>
        <strain evidence="2 3">DSM 24742</strain>
    </source>
</reference>
<evidence type="ECO:0000256" key="1">
    <source>
        <dbReference type="SAM" id="MobiDB-lite"/>
    </source>
</evidence>
<sequence length="338" mass="36671">VCVDGQIRQDPGVDSSLDDPGYQMDDAWYVYVPVGADIKAVEDMGYFDADAMSQAASQGEPDSGTPYLIARDPGLYTDQQRRQYKHDVFPDLASVDMTTNVNPSIAFLGNHARYAVKPAPSAQSTYYLVENPTDPNNLASFPQIPDNQIENPSVPDSKSSYQQQADQAAAEEAARQQQEAAERQAALNAVAGDYRQFIVPHTLTAGDAMVGCYPMHTVKLNSDGTYTERSATCADYTTYSGSITSISAVDDHTYNLTLTPTATGESTMGTNPLPSLGNVQVWLAGRTVTEYPICTQEQMTNLDSYPSLECHTISEIVDDSGHLEKNAAIASDSISYQE</sequence>
<gene>
    <name evidence="2" type="ORF">PSRA_1666</name>
</gene>
<feature type="non-terminal residue" evidence="2">
    <location>
        <position position="1"/>
    </location>
</feature>
<feature type="region of interest" description="Disordered" evidence="1">
    <location>
        <begin position="145"/>
        <end position="166"/>
    </location>
</feature>
<evidence type="ECO:0000313" key="3">
    <source>
        <dbReference type="Proteomes" id="UP000216725"/>
    </source>
</evidence>
<feature type="compositionally biased region" description="Polar residues" evidence="1">
    <location>
        <begin position="145"/>
        <end position="161"/>
    </location>
</feature>
<dbReference type="Proteomes" id="UP000216725">
    <property type="component" value="Unassembled WGS sequence"/>
</dbReference>
<evidence type="ECO:0000313" key="2">
    <source>
        <dbReference type="EMBL" id="OZG49417.1"/>
    </source>
</evidence>
<name>A0A261ERD0_9BIFI</name>
<keyword evidence="3" id="KW-1185">Reference proteome</keyword>
<protein>
    <submittedName>
        <fullName evidence="2">Uncharacterized protein</fullName>
    </submittedName>
</protein>
<dbReference type="EMBL" id="MWWR01000019">
    <property type="protein sequence ID" value="OZG49417.1"/>
    <property type="molecule type" value="Genomic_DNA"/>
</dbReference>
<proteinExistence type="predicted"/>
<organism evidence="2 3">
    <name type="scientific">Pseudoscardovia radai</name>
    <dbReference type="NCBI Taxonomy" id="987066"/>
    <lineage>
        <taxon>Bacteria</taxon>
        <taxon>Bacillati</taxon>
        <taxon>Actinomycetota</taxon>
        <taxon>Actinomycetes</taxon>
        <taxon>Bifidobacteriales</taxon>
        <taxon>Bifidobacteriaceae</taxon>
        <taxon>Pseudoscardovia</taxon>
    </lineage>
</organism>
<dbReference type="AlphaFoldDB" id="A0A261ERD0"/>
<accession>A0A261ERD0</accession>
<comment type="caution">
    <text evidence="2">The sequence shown here is derived from an EMBL/GenBank/DDBJ whole genome shotgun (WGS) entry which is preliminary data.</text>
</comment>